<evidence type="ECO:0000313" key="2">
    <source>
        <dbReference type="Proteomes" id="UP000239494"/>
    </source>
</evidence>
<reference evidence="1 2" key="1">
    <citation type="submission" date="2018-03" db="EMBL/GenBank/DDBJ databases">
        <title>Genomic Encyclopedia of Archaeal and Bacterial Type Strains, Phase II (KMG-II): from individual species to whole genera.</title>
        <authorList>
            <person name="Goeker M."/>
        </authorList>
    </citation>
    <scope>NUCLEOTIDE SEQUENCE [LARGE SCALE GENOMIC DNA]</scope>
    <source>
        <strain evidence="1 2">DSM 44720</strain>
    </source>
</reference>
<proteinExistence type="predicted"/>
<dbReference type="AlphaFoldDB" id="A0A2T0SGV4"/>
<dbReference type="Gene3D" id="3.40.50.10330">
    <property type="entry name" value="Probable inorganic polyphosphate/atp-NAD kinase, domain 1"/>
    <property type="match status" value="1"/>
</dbReference>
<accession>A0A2T0SGV4</accession>
<comment type="caution">
    <text evidence="1">The sequence shown here is derived from an EMBL/GenBank/DDBJ whole genome shotgun (WGS) entry which is preliminary data.</text>
</comment>
<keyword evidence="2" id="KW-1185">Reference proteome</keyword>
<name>A0A2T0SGV4_9PSEU</name>
<dbReference type="OrthoDB" id="5189801at2"/>
<dbReference type="Proteomes" id="UP000239494">
    <property type="component" value="Unassembled WGS sequence"/>
</dbReference>
<sequence length="226" mass="24177">MRGIVLACGNASLDNESPMITERDGIEVLQVPSRPGKAHVDAITSDLGDRRLVVAGTDADLNAVVLRLLRTERVAEVPLAYVPSSPESAVAALWGLPTDTGRALDLALSGDPDKVPVLRDDTGGVLVGLGVISPVRGVGYCDDDNVLRGQATRLEVTPDPDGGAGLIVRVIHKRLLGRKVRETAGRAFQLGCLPTAVTSDGIAHPRQMNKWTWYRHTEDLRLVRGL</sequence>
<evidence type="ECO:0000313" key="1">
    <source>
        <dbReference type="EMBL" id="PRY32648.1"/>
    </source>
</evidence>
<evidence type="ECO:0008006" key="3">
    <source>
        <dbReference type="Google" id="ProtNLM"/>
    </source>
</evidence>
<dbReference type="EMBL" id="PVTF01000020">
    <property type="protein sequence ID" value="PRY32648.1"/>
    <property type="molecule type" value="Genomic_DNA"/>
</dbReference>
<gene>
    <name evidence="1" type="ORF">CLV43_12067</name>
</gene>
<protein>
    <recommendedName>
        <fullName evidence="3">Diacylglycerol kinase-like protein</fullName>
    </recommendedName>
</protein>
<organism evidence="1 2">
    <name type="scientific">Umezawaea tangerina</name>
    <dbReference type="NCBI Taxonomy" id="84725"/>
    <lineage>
        <taxon>Bacteria</taxon>
        <taxon>Bacillati</taxon>
        <taxon>Actinomycetota</taxon>
        <taxon>Actinomycetes</taxon>
        <taxon>Pseudonocardiales</taxon>
        <taxon>Pseudonocardiaceae</taxon>
        <taxon>Umezawaea</taxon>
    </lineage>
</organism>
<dbReference type="InterPro" id="IPR017438">
    <property type="entry name" value="ATP-NAD_kinase_N"/>
</dbReference>